<name>A0A183G627_HELPZ</name>
<gene>
    <name evidence="1" type="ORF">HPBE_LOCUS17128</name>
</gene>
<reference evidence="1 2" key="1">
    <citation type="submission" date="2018-11" db="EMBL/GenBank/DDBJ databases">
        <authorList>
            <consortium name="Pathogen Informatics"/>
        </authorList>
    </citation>
    <scope>NUCLEOTIDE SEQUENCE [LARGE SCALE GENOMIC DNA]</scope>
</reference>
<dbReference type="WBParaSite" id="HPBE_0001712901-mRNA-1">
    <property type="protein sequence ID" value="HPBE_0001712901-mRNA-1"/>
    <property type="gene ID" value="HPBE_0001712901"/>
</dbReference>
<dbReference type="EMBL" id="UZAH01029818">
    <property type="protein sequence ID" value="VDP08035.1"/>
    <property type="molecule type" value="Genomic_DNA"/>
</dbReference>
<dbReference type="Proteomes" id="UP000050761">
    <property type="component" value="Unassembled WGS sequence"/>
</dbReference>
<dbReference type="AlphaFoldDB" id="A0A183G627"/>
<accession>A0A183G627</accession>
<accession>A0A3P8BNN3</accession>
<proteinExistence type="predicted"/>
<sequence>MKRGKATGPDDLAADLWKSKLWYPAEWLAKFFNQVIKDKKVSECWHNSTTTPIWKKKGSPADRSNYLPIRLLLHSMKIFERIPDRRIREIVKVSNNQCGFAAGCGTVDAIHTALLLLEKHREKQRPVHIAFLDLEKACDRDRCSQNIDIR</sequence>
<evidence type="ECO:0000313" key="2">
    <source>
        <dbReference type="Proteomes" id="UP000050761"/>
    </source>
</evidence>
<protein>
    <submittedName>
        <fullName evidence="3">Reverse transcriptase domain-containing protein</fullName>
    </submittedName>
</protein>
<keyword evidence="2" id="KW-1185">Reference proteome</keyword>
<reference evidence="3" key="2">
    <citation type="submission" date="2019-09" db="UniProtKB">
        <authorList>
            <consortium name="WormBaseParasite"/>
        </authorList>
    </citation>
    <scope>IDENTIFICATION</scope>
</reference>
<dbReference type="OrthoDB" id="5847305at2759"/>
<organism evidence="2 3">
    <name type="scientific">Heligmosomoides polygyrus</name>
    <name type="common">Parasitic roundworm</name>
    <dbReference type="NCBI Taxonomy" id="6339"/>
    <lineage>
        <taxon>Eukaryota</taxon>
        <taxon>Metazoa</taxon>
        <taxon>Ecdysozoa</taxon>
        <taxon>Nematoda</taxon>
        <taxon>Chromadorea</taxon>
        <taxon>Rhabditida</taxon>
        <taxon>Rhabditina</taxon>
        <taxon>Rhabditomorpha</taxon>
        <taxon>Strongyloidea</taxon>
        <taxon>Heligmosomidae</taxon>
        <taxon>Heligmosomoides</taxon>
    </lineage>
</organism>
<evidence type="ECO:0000313" key="3">
    <source>
        <dbReference type="WBParaSite" id="HPBE_0001712901-mRNA-1"/>
    </source>
</evidence>
<evidence type="ECO:0000313" key="1">
    <source>
        <dbReference type="EMBL" id="VDP08035.1"/>
    </source>
</evidence>
<dbReference type="PANTHER" id="PTHR19446">
    <property type="entry name" value="REVERSE TRANSCRIPTASES"/>
    <property type="match status" value="1"/>
</dbReference>